<dbReference type="AlphaFoldDB" id="A0A1N6X4N4"/>
<evidence type="ECO:0000256" key="3">
    <source>
        <dbReference type="ARBA" id="ARBA00022694"/>
    </source>
</evidence>
<name>A0A1N6X4N4_9SPIO</name>
<evidence type="ECO:0000256" key="8">
    <source>
        <dbReference type="ARBA" id="ARBA00022884"/>
    </source>
</evidence>
<reference evidence="13 14" key="1">
    <citation type="submission" date="2017-01" db="EMBL/GenBank/DDBJ databases">
        <authorList>
            <person name="Mah S.A."/>
            <person name="Swanson W.J."/>
            <person name="Moy G.W."/>
            <person name="Vacquier V.D."/>
        </authorList>
    </citation>
    <scope>NUCLEOTIDE SEQUENCE [LARGE SCALE GENOMIC DNA]</scope>
    <source>
        <strain evidence="13 14">ASpG1</strain>
    </source>
</reference>
<keyword evidence="2 9" id="KW-0808">Transferase</keyword>
<evidence type="ECO:0000259" key="10">
    <source>
        <dbReference type="Pfam" id="PF01743"/>
    </source>
</evidence>
<dbReference type="GO" id="GO:0016779">
    <property type="term" value="F:nucleotidyltransferase activity"/>
    <property type="evidence" value="ECO:0007669"/>
    <property type="project" value="UniProtKB-KW"/>
</dbReference>
<dbReference type="PANTHER" id="PTHR46173">
    <property type="entry name" value="CCA TRNA NUCLEOTIDYLTRANSFERASE 1, MITOCHONDRIAL"/>
    <property type="match status" value="1"/>
</dbReference>
<keyword evidence="14" id="KW-1185">Reference proteome</keyword>
<keyword evidence="8 9" id="KW-0694">RNA-binding</keyword>
<keyword evidence="4" id="KW-0548">Nucleotidyltransferase</keyword>
<evidence type="ECO:0000313" key="14">
    <source>
        <dbReference type="Proteomes" id="UP000186400"/>
    </source>
</evidence>
<gene>
    <name evidence="13" type="ORF">SAMN05920897_12026</name>
</gene>
<dbReference type="Proteomes" id="UP000186400">
    <property type="component" value="Unassembled WGS sequence"/>
</dbReference>
<evidence type="ECO:0000256" key="4">
    <source>
        <dbReference type="ARBA" id="ARBA00022695"/>
    </source>
</evidence>
<comment type="similarity">
    <text evidence="9">Belongs to the tRNA nucleotidyltransferase/poly(A) polymerase family.</text>
</comment>
<protein>
    <submittedName>
        <fullName evidence="13">Poly(A) polymerase/tRNA nucleotidyltransferase (CCA-adding enzyme)</fullName>
    </submittedName>
</protein>
<dbReference type="InterPro" id="IPR032828">
    <property type="entry name" value="PolyA_RNA-bd"/>
</dbReference>
<dbReference type="SUPFAM" id="SSF81891">
    <property type="entry name" value="Poly A polymerase C-terminal region-like"/>
    <property type="match status" value="1"/>
</dbReference>
<dbReference type="STRING" id="159291.SAMN05920897_12026"/>
<dbReference type="GO" id="GO:0000049">
    <property type="term" value="F:tRNA binding"/>
    <property type="evidence" value="ECO:0007669"/>
    <property type="project" value="TreeGrafter"/>
</dbReference>
<evidence type="ECO:0000256" key="9">
    <source>
        <dbReference type="RuleBase" id="RU003953"/>
    </source>
</evidence>
<dbReference type="InterPro" id="IPR050264">
    <property type="entry name" value="Bact_CCA-adding_enz_type3_sf"/>
</dbReference>
<keyword evidence="6" id="KW-0547">Nucleotide-binding</keyword>
<dbReference type="PANTHER" id="PTHR46173:SF1">
    <property type="entry name" value="CCA TRNA NUCLEOTIDYLTRANSFERASE 1, MITOCHONDRIAL"/>
    <property type="match status" value="1"/>
</dbReference>
<evidence type="ECO:0000256" key="1">
    <source>
        <dbReference type="ARBA" id="ARBA00001946"/>
    </source>
</evidence>
<dbReference type="InterPro" id="IPR032810">
    <property type="entry name" value="CCA-adding_enz_C"/>
</dbReference>
<comment type="cofactor">
    <cofactor evidence="1">
        <name>Mg(2+)</name>
        <dbReference type="ChEBI" id="CHEBI:18420"/>
    </cofactor>
</comment>
<evidence type="ECO:0000256" key="2">
    <source>
        <dbReference type="ARBA" id="ARBA00022679"/>
    </source>
</evidence>
<organism evidence="13 14">
    <name type="scientific">Alkalispirochaeta americana</name>
    <dbReference type="NCBI Taxonomy" id="159291"/>
    <lineage>
        <taxon>Bacteria</taxon>
        <taxon>Pseudomonadati</taxon>
        <taxon>Spirochaetota</taxon>
        <taxon>Spirochaetia</taxon>
        <taxon>Spirochaetales</taxon>
        <taxon>Spirochaetaceae</taxon>
        <taxon>Alkalispirochaeta</taxon>
    </lineage>
</organism>
<dbReference type="InterPro" id="IPR003607">
    <property type="entry name" value="HD/PDEase_dom"/>
</dbReference>
<dbReference type="Pfam" id="PF12627">
    <property type="entry name" value="PolyA_pol_RNAbd"/>
    <property type="match status" value="1"/>
</dbReference>
<dbReference type="InterPro" id="IPR043519">
    <property type="entry name" value="NT_sf"/>
</dbReference>
<accession>A0A1N6X4N4</accession>
<dbReference type="GO" id="GO:0000166">
    <property type="term" value="F:nucleotide binding"/>
    <property type="evidence" value="ECO:0007669"/>
    <property type="project" value="UniProtKB-KW"/>
</dbReference>
<evidence type="ECO:0000256" key="6">
    <source>
        <dbReference type="ARBA" id="ARBA00022741"/>
    </source>
</evidence>
<dbReference type="SUPFAM" id="SSF81301">
    <property type="entry name" value="Nucleotidyltransferase"/>
    <property type="match status" value="1"/>
</dbReference>
<keyword evidence="7" id="KW-0460">Magnesium</keyword>
<dbReference type="OrthoDB" id="9805698at2"/>
<sequence length="452" mass="51028">MLHVPSTIRAFASVFSREGYELYIVGGAVRDALLGKAVDDYDFATSATPEEVQGLFRRVIPTGVQHGTVTVLFQDHSFEVTTYRIDGLYTDHRRPDTIAYTRSLEEDLRRRDLTINAIALNPETGEVVDPLGGRADLKERVIRTVGSGDDRFQEDALRMVRAVRFAATLDFALLPDVAEAIRRHAPLLGQVSQERIAQELEKLMRARHPSSGWRLFRDTGLLEQFLPELEEDRETPSPVFEHLLGSCDCAPLDPPHLRWAALFHDIGKPRCCAEDEKGRHFHGHDQVSASMAEEVLGRLRFSKERIRSVAHLVRHHMFGYTSEWSDAAVRRFISRVGEEEVFLLTALRRADICSKLGRPPVLPDLDELEGRIRCMLEEGHPLTRKDLAVNGRDLMSQAGIPSGPALGIVLEELLETILDDPSMNRPETLLEIARAIYQARFHPSREPRDKKG</sequence>
<keyword evidence="5" id="KW-0479">Metal-binding</keyword>
<dbReference type="GO" id="GO:0046872">
    <property type="term" value="F:metal ion binding"/>
    <property type="evidence" value="ECO:0007669"/>
    <property type="project" value="UniProtKB-KW"/>
</dbReference>
<dbReference type="GO" id="GO:0008033">
    <property type="term" value="P:tRNA processing"/>
    <property type="evidence" value="ECO:0007669"/>
    <property type="project" value="UniProtKB-KW"/>
</dbReference>
<evidence type="ECO:0000259" key="11">
    <source>
        <dbReference type="Pfam" id="PF12627"/>
    </source>
</evidence>
<dbReference type="Gene3D" id="1.10.246.80">
    <property type="match status" value="1"/>
</dbReference>
<dbReference type="CDD" id="cd05398">
    <property type="entry name" value="NT_ClassII-CCAase"/>
    <property type="match status" value="1"/>
</dbReference>
<feature type="domain" description="CCA-adding enzyme C-terminal" evidence="12">
    <location>
        <begin position="290"/>
        <end position="433"/>
    </location>
</feature>
<evidence type="ECO:0000256" key="7">
    <source>
        <dbReference type="ARBA" id="ARBA00022842"/>
    </source>
</evidence>
<feature type="domain" description="Poly A polymerase head" evidence="10">
    <location>
        <begin position="22"/>
        <end position="143"/>
    </location>
</feature>
<evidence type="ECO:0000256" key="5">
    <source>
        <dbReference type="ARBA" id="ARBA00022723"/>
    </source>
</evidence>
<dbReference type="NCBIfam" id="TIGR00277">
    <property type="entry name" value="HDIG"/>
    <property type="match status" value="1"/>
</dbReference>
<dbReference type="NCBIfam" id="NF009814">
    <property type="entry name" value="PRK13299.1"/>
    <property type="match status" value="1"/>
</dbReference>
<feature type="domain" description="tRNA nucleotidyltransferase/poly(A) polymerase RNA and SrmB- binding" evidence="11">
    <location>
        <begin position="170"/>
        <end position="231"/>
    </location>
</feature>
<proteinExistence type="inferred from homology"/>
<dbReference type="CDD" id="cd00077">
    <property type="entry name" value="HDc"/>
    <property type="match status" value="1"/>
</dbReference>
<evidence type="ECO:0000259" key="12">
    <source>
        <dbReference type="Pfam" id="PF13735"/>
    </source>
</evidence>
<dbReference type="InterPro" id="IPR006675">
    <property type="entry name" value="HDIG_dom"/>
</dbReference>
<keyword evidence="3" id="KW-0819">tRNA processing</keyword>
<dbReference type="Pfam" id="PF01743">
    <property type="entry name" value="PolyA_pol"/>
    <property type="match status" value="1"/>
</dbReference>
<dbReference type="Gene3D" id="3.30.460.10">
    <property type="entry name" value="Beta Polymerase, domain 2"/>
    <property type="match status" value="1"/>
</dbReference>
<dbReference type="Pfam" id="PF13735">
    <property type="entry name" value="tRNA_NucTran2_2"/>
    <property type="match status" value="1"/>
</dbReference>
<evidence type="ECO:0000313" key="13">
    <source>
        <dbReference type="EMBL" id="SIQ97302.1"/>
    </source>
</evidence>
<dbReference type="InterPro" id="IPR002646">
    <property type="entry name" value="PolA_pol_head_dom"/>
</dbReference>
<dbReference type="EMBL" id="FTMS01000020">
    <property type="protein sequence ID" value="SIQ97302.1"/>
    <property type="molecule type" value="Genomic_DNA"/>
</dbReference>
<dbReference type="Gene3D" id="1.10.3090.10">
    <property type="entry name" value="cca-adding enzyme, domain 2"/>
    <property type="match status" value="1"/>
</dbReference>